<comment type="caution">
    <text evidence="1">The sequence shown here is derived from an EMBL/GenBank/DDBJ whole genome shotgun (WGS) entry which is preliminary data.</text>
</comment>
<dbReference type="AlphaFoldDB" id="A0A8H7C6S5"/>
<sequence length="112" mass="11905">MINNASAAICSAFYSVRHAAYSCTNPPLVISPELYHLCLLMNIYVGVHEGAVATSFGFEFRALALTGTRGTVSIITIKTPQKSATKFEATGLPGISNLGRTDRLTKSIAPSI</sequence>
<accession>A0A8H7C6S5</accession>
<gene>
    <name evidence="1" type="ORF">Agabi119p4_8242</name>
</gene>
<dbReference type="Proteomes" id="UP000629468">
    <property type="component" value="Unassembled WGS sequence"/>
</dbReference>
<evidence type="ECO:0000313" key="2">
    <source>
        <dbReference type="Proteomes" id="UP000629468"/>
    </source>
</evidence>
<proteinExistence type="predicted"/>
<reference evidence="1 2" key="1">
    <citation type="journal article" name="Sci. Rep.">
        <title>Telomere-to-telomere assembled and centromere annotated genomes of the two main subspecies of the button mushroom Agaricus bisporus reveal especially polymorphic chromosome ends.</title>
        <authorList>
            <person name="Sonnenberg A.S.M."/>
            <person name="Sedaghat-Telgerd N."/>
            <person name="Lavrijssen B."/>
            <person name="Ohm R.A."/>
            <person name="Hendrickx P.M."/>
            <person name="Scholtmeijer K."/>
            <person name="Baars J.J.P."/>
            <person name="van Peer A."/>
        </authorList>
    </citation>
    <scope>NUCLEOTIDE SEQUENCE [LARGE SCALE GENOMIC DNA]</scope>
    <source>
        <strain evidence="1 2">H119_p4</strain>
    </source>
</reference>
<name>A0A8H7C6S5_AGABI</name>
<evidence type="ECO:0000313" key="1">
    <source>
        <dbReference type="EMBL" id="KAF7763705.1"/>
    </source>
</evidence>
<protein>
    <submittedName>
        <fullName evidence="1">Uncharacterized protein</fullName>
    </submittedName>
</protein>
<organism evidence="1 2">
    <name type="scientific">Agaricus bisporus var. burnettii</name>
    <dbReference type="NCBI Taxonomy" id="192524"/>
    <lineage>
        <taxon>Eukaryota</taxon>
        <taxon>Fungi</taxon>
        <taxon>Dikarya</taxon>
        <taxon>Basidiomycota</taxon>
        <taxon>Agaricomycotina</taxon>
        <taxon>Agaricomycetes</taxon>
        <taxon>Agaricomycetidae</taxon>
        <taxon>Agaricales</taxon>
        <taxon>Agaricineae</taxon>
        <taxon>Agaricaceae</taxon>
        <taxon>Agaricus</taxon>
    </lineage>
</organism>
<dbReference type="EMBL" id="JABXXO010000011">
    <property type="protein sequence ID" value="KAF7763705.1"/>
    <property type="molecule type" value="Genomic_DNA"/>
</dbReference>